<gene>
    <name evidence="1" type="ORF">RY831_01620</name>
</gene>
<keyword evidence="2" id="KW-1185">Reference proteome</keyword>
<comment type="caution">
    <text evidence="1">The sequence shown here is derived from an EMBL/GenBank/DDBJ whole genome shotgun (WGS) entry which is preliminary data.</text>
</comment>
<reference evidence="1 2" key="1">
    <citation type="submission" date="2023-10" db="EMBL/GenBank/DDBJ databases">
        <title>Noviherbaspirillum sp. CPCC 100848 genome assembly.</title>
        <authorList>
            <person name="Li X.Y."/>
            <person name="Fang X.M."/>
        </authorList>
    </citation>
    <scope>NUCLEOTIDE SEQUENCE [LARGE SCALE GENOMIC DNA]</scope>
    <source>
        <strain evidence="1 2">CPCC 100848</strain>
    </source>
</reference>
<organism evidence="1 2">
    <name type="scientific">Noviherbaspirillum album</name>
    <dbReference type="NCBI Taxonomy" id="3080276"/>
    <lineage>
        <taxon>Bacteria</taxon>
        <taxon>Pseudomonadati</taxon>
        <taxon>Pseudomonadota</taxon>
        <taxon>Betaproteobacteria</taxon>
        <taxon>Burkholderiales</taxon>
        <taxon>Oxalobacteraceae</taxon>
        <taxon>Noviherbaspirillum</taxon>
    </lineage>
</organism>
<protein>
    <submittedName>
        <fullName evidence="1">Uncharacterized protein</fullName>
    </submittedName>
</protein>
<name>A0ABU6J2H5_9BURK</name>
<accession>A0ABU6J2H5</accession>
<sequence>MHLERSIPLQQLTELIERWKSSIHVEDIGGENERESVRAFTLQKCIEELESTIQR</sequence>
<dbReference type="RefSeq" id="WP_326504582.1">
    <property type="nucleotide sequence ID" value="NZ_JAWIIV010000001.1"/>
</dbReference>
<dbReference type="EMBL" id="JAWIIV010000001">
    <property type="protein sequence ID" value="MEC4717836.1"/>
    <property type="molecule type" value="Genomic_DNA"/>
</dbReference>
<proteinExistence type="predicted"/>
<evidence type="ECO:0000313" key="2">
    <source>
        <dbReference type="Proteomes" id="UP001352263"/>
    </source>
</evidence>
<dbReference type="Proteomes" id="UP001352263">
    <property type="component" value="Unassembled WGS sequence"/>
</dbReference>
<evidence type="ECO:0000313" key="1">
    <source>
        <dbReference type="EMBL" id="MEC4717836.1"/>
    </source>
</evidence>